<evidence type="ECO:0000313" key="1">
    <source>
        <dbReference type="EMBL" id="KAK6616795.1"/>
    </source>
</evidence>
<evidence type="ECO:0000313" key="2">
    <source>
        <dbReference type="Proteomes" id="UP001372834"/>
    </source>
</evidence>
<dbReference type="AlphaFoldDB" id="A0AAN8S2E8"/>
<name>A0AAN8S2E8_POLSC</name>
<accession>A0AAN8S2E8</accession>
<organism evidence="1 2">
    <name type="scientific">Polyplax serrata</name>
    <name type="common">Common mouse louse</name>
    <dbReference type="NCBI Taxonomy" id="468196"/>
    <lineage>
        <taxon>Eukaryota</taxon>
        <taxon>Metazoa</taxon>
        <taxon>Ecdysozoa</taxon>
        <taxon>Arthropoda</taxon>
        <taxon>Hexapoda</taxon>
        <taxon>Insecta</taxon>
        <taxon>Pterygota</taxon>
        <taxon>Neoptera</taxon>
        <taxon>Paraneoptera</taxon>
        <taxon>Psocodea</taxon>
        <taxon>Troctomorpha</taxon>
        <taxon>Phthiraptera</taxon>
        <taxon>Anoplura</taxon>
        <taxon>Polyplacidae</taxon>
        <taxon>Polyplax</taxon>
    </lineage>
</organism>
<comment type="caution">
    <text evidence="1">The sequence shown here is derived from an EMBL/GenBank/DDBJ whole genome shotgun (WGS) entry which is preliminary data.</text>
</comment>
<dbReference type="EMBL" id="JAWJWE010000051">
    <property type="protein sequence ID" value="KAK6616795.1"/>
    <property type="molecule type" value="Genomic_DNA"/>
</dbReference>
<sequence length="212" mass="24040">MDGFLHEVRGHGSVSFAYADDRAILVPARCRPDLEQRVCQIMERFREWEDSAKMQISPRKTTAMFLKGPFFELQYHPLRIFHYPAGERRIRVQIAVKYLGVYVDTERTWTIHVIAQCSLVIPWRASATRRGAGGVTLARRCCDLRGPVSRDTCLCPFCVGVSSRAQDGGTRARPVAESSIVDDNVLLLYHLHRRSIRGGRSRKCSSYPSTPS</sequence>
<proteinExistence type="predicted"/>
<dbReference type="Proteomes" id="UP001372834">
    <property type="component" value="Unassembled WGS sequence"/>
</dbReference>
<protein>
    <recommendedName>
        <fullName evidence="3">Reverse transcriptase domain-containing protein</fullName>
    </recommendedName>
</protein>
<reference evidence="1 2" key="1">
    <citation type="submission" date="2023-10" db="EMBL/GenBank/DDBJ databases">
        <title>Genomes of two closely related lineages of the louse Polyplax serrata with different host specificities.</title>
        <authorList>
            <person name="Martinu J."/>
            <person name="Tarabai H."/>
            <person name="Stefka J."/>
            <person name="Hypsa V."/>
        </authorList>
    </citation>
    <scope>NUCLEOTIDE SEQUENCE [LARGE SCALE GENOMIC DNA]</scope>
    <source>
        <strain evidence="1">HR10_N</strain>
    </source>
</reference>
<evidence type="ECO:0008006" key="3">
    <source>
        <dbReference type="Google" id="ProtNLM"/>
    </source>
</evidence>
<gene>
    <name evidence="1" type="ORF">RUM43_015062</name>
</gene>